<protein>
    <submittedName>
        <fullName evidence="1">Uncharacterized protein</fullName>
    </submittedName>
</protein>
<dbReference type="Proteomes" id="UP000821837">
    <property type="component" value="Chromosome 10"/>
</dbReference>
<comment type="caution">
    <text evidence="1">The sequence shown here is derived from an EMBL/GenBank/DDBJ whole genome shotgun (WGS) entry which is preliminary data.</text>
</comment>
<accession>A0A9D4QH19</accession>
<evidence type="ECO:0000313" key="2">
    <source>
        <dbReference type="Proteomes" id="UP000821837"/>
    </source>
</evidence>
<proteinExistence type="predicted"/>
<reference evidence="1" key="1">
    <citation type="journal article" date="2020" name="Cell">
        <title>Large-Scale Comparative Analyses of Tick Genomes Elucidate Their Genetic Diversity and Vector Capacities.</title>
        <authorList>
            <consortium name="Tick Genome and Microbiome Consortium (TIGMIC)"/>
            <person name="Jia N."/>
            <person name="Wang J."/>
            <person name="Shi W."/>
            <person name="Du L."/>
            <person name="Sun Y."/>
            <person name="Zhan W."/>
            <person name="Jiang J.F."/>
            <person name="Wang Q."/>
            <person name="Zhang B."/>
            <person name="Ji P."/>
            <person name="Bell-Sakyi L."/>
            <person name="Cui X.M."/>
            <person name="Yuan T.T."/>
            <person name="Jiang B.G."/>
            <person name="Yang W.F."/>
            <person name="Lam T.T."/>
            <person name="Chang Q.C."/>
            <person name="Ding S.J."/>
            <person name="Wang X.J."/>
            <person name="Zhu J.G."/>
            <person name="Ruan X.D."/>
            <person name="Zhao L."/>
            <person name="Wei J.T."/>
            <person name="Ye R.Z."/>
            <person name="Que T.C."/>
            <person name="Du C.H."/>
            <person name="Zhou Y.H."/>
            <person name="Cheng J.X."/>
            <person name="Dai P.F."/>
            <person name="Guo W.B."/>
            <person name="Han X.H."/>
            <person name="Huang E.J."/>
            <person name="Li L.F."/>
            <person name="Wei W."/>
            <person name="Gao Y.C."/>
            <person name="Liu J.Z."/>
            <person name="Shao H.Z."/>
            <person name="Wang X."/>
            <person name="Wang C.C."/>
            <person name="Yang T.C."/>
            <person name="Huo Q.B."/>
            <person name="Li W."/>
            <person name="Chen H.Y."/>
            <person name="Chen S.E."/>
            <person name="Zhou L.G."/>
            <person name="Ni X.B."/>
            <person name="Tian J.H."/>
            <person name="Sheng Y."/>
            <person name="Liu T."/>
            <person name="Pan Y.S."/>
            <person name="Xia L.Y."/>
            <person name="Li J."/>
            <person name="Zhao F."/>
            <person name="Cao W.C."/>
        </authorList>
    </citation>
    <scope>NUCLEOTIDE SEQUENCE</scope>
    <source>
        <strain evidence="1">Rsan-2018</strain>
    </source>
</reference>
<keyword evidence="2" id="KW-1185">Reference proteome</keyword>
<sequence>MTVQGQVLSARLIIARKENFNIFEVLHDICRIPIVPLADHNTIAKMTMSGGHKNGIGAGRHSWHVPAHPGPGTVGVADGWPQARARSRSAARSLLHAIYHFYSGDTPQGIWIVYASNTRMGLVPAGTPGTSQLTLARVPLAWLTGGRKPGLVEGRRRKR</sequence>
<evidence type="ECO:0000313" key="1">
    <source>
        <dbReference type="EMBL" id="KAH7976939.1"/>
    </source>
</evidence>
<dbReference type="EMBL" id="JABSTV010001246">
    <property type="protein sequence ID" value="KAH7976939.1"/>
    <property type="molecule type" value="Genomic_DNA"/>
</dbReference>
<dbReference type="AlphaFoldDB" id="A0A9D4QH19"/>
<reference evidence="1" key="2">
    <citation type="submission" date="2021-09" db="EMBL/GenBank/DDBJ databases">
        <authorList>
            <person name="Jia N."/>
            <person name="Wang J."/>
            <person name="Shi W."/>
            <person name="Du L."/>
            <person name="Sun Y."/>
            <person name="Zhan W."/>
            <person name="Jiang J."/>
            <person name="Wang Q."/>
            <person name="Zhang B."/>
            <person name="Ji P."/>
            <person name="Sakyi L.B."/>
            <person name="Cui X."/>
            <person name="Yuan T."/>
            <person name="Jiang B."/>
            <person name="Yang W."/>
            <person name="Lam T.T.-Y."/>
            <person name="Chang Q."/>
            <person name="Ding S."/>
            <person name="Wang X."/>
            <person name="Zhu J."/>
            <person name="Ruan X."/>
            <person name="Zhao L."/>
            <person name="Wei J."/>
            <person name="Que T."/>
            <person name="Du C."/>
            <person name="Cheng J."/>
            <person name="Dai P."/>
            <person name="Han X."/>
            <person name="Huang E."/>
            <person name="Gao Y."/>
            <person name="Liu J."/>
            <person name="Shao H."/>
            <person name="Ye R."/>
            <person name="Li L."/>
            <person name="Wei W."/>
            <person name="Wang X."/>
            <person name="Wang C."/>
            <person name="Huo Q."/>
            <person name="Li W."/>
            <person name="Guo W."/>
            <person name="Chen H."/>
            <person name="Chen S."/>
            <person name="Zhou L."/>
            <person name="Zhou L."/>
            <person name="Ni X."/>
            <person name="Tian J."/>
            <person name="Zhou Y."/>
            <person name="Sheng Y."/>
            <person name="Liu T."/>
            <person name="Pan Y."/>
            <person name="Xia L."/>
            <person name="Li J."/>
            <person name="Zhao F."/>
            <person name="Cao W."/>
        </authorList>
    </citation>
    <scope>NUCLEOTIDE SEQUENCE</scope>
    <source>
        <strain evidence="1">Rsan-2018</strain>
        <tissue evidence="1">Larvae</tissue>
    </source>
</reference>
<name>A0A9D4QH19_RHISA</name>
<organism evidence="1 2">
    <name type="scientific">Rhipicephalus sanguineus</name>
    <name type="common">Brown dog tick</name>
    <name type="synonym">Ixodes sanguineus</name>
    <dbReference type="NCBI Taxonomy" id="34632"/>
    <lineage>
        <taxon>Eukaryota</taxon>
        <taxon>Metazoa</taxon>
        <taxon>Ecdysozoa</taxon>
        <taxon>Arthropoda</taxon>
        <taxon>Chelicerata</taxon>
        <taxon>Arachnida</taxon>
        <taxon>Acari</taxon>
        <taxon>Parasitiformes</taxon>
        <taxon>Ixodida</taxon>
        <taxon>Ixodoidea</taxon>
        <taxon>Ixodidae</taxon>
        <taxon>Rhipicephalinae</taxon>
        <taxon>Rhipicephalus</taxon>
        <taxon>Rhipicephalus</taxon>
    </lineage>
</organism>
<gene>
    <name evidence="1" type="ORF">HPB52_021752</name>
</gene>